<name>A0A4Y9TLN9_PSEFL</name>
<evidence type="ECO:0000313" key="2">
    <source>
        <dbReference type="Proteomes" id="UP000297322"/>
    </source>
</evidence>
<organism evidence="1 2">
    <name type="scientific">Pseudomonas fluorescens</name>
    <dbReference type="NCBI Taxonomy" id="294"/>
    <lineage>
        <taxon>Bacteria</taxon>
        <taxon>Pseudomonadati</taxon>
        <taxon>Pseudomonadota</taxon>
        <taxon>Gammaproteobacteria</taxon>
        <taxon>Pseudomonadales</taxon>
        <taxon>Pseudomonadaceae</taxon>
        <taxon>Pseudomonas</taxon>
    </lineage>
</organism>
<gene>
    <name evidence="1" type="ORF">E4T65_07290</name>
</gene>
<proteinExistence type="predicted"/>
<sequence length="176" mass="20239">MDQQQWNERASDVVNAHAKEIQELKEFQLHLERDKDADLLMQLNEKQMAGATNYTNLLLVAGYAGLFGFWSTLSTKLPPMLYALCGLLGLLSLMLFISWEIIKMIWGSIHMARTNAMIESMRGPKLLQLFLASTKKFQIRSQRVWWIFLIPSLISGLSAGFLLVGFFCYQLWQAFQ</sequence>
<dbReference type="Proteomes" id="UP000297322">
    <property type="component" value="Unassembled WGS sequence"/>
</dbReference>
<dbReference type="RefSeq" id="WP_103451589.1">
    <property type="nucleotide sequence ID" value="NZ_SPVI01000003.1"/>
</dbReference>
<dbReference type="AlphaFoldDB" id="A0A4Y9TLN9"/>
<protein>
    <submittedName>
        <fullName evidence="1">Uncharacterized protein</fullName>
    </submittedName>
</protein>
<reference evidence="1 2" key="1">
    <citation type="submission" date="2019-03" db="EMBL/GenBank/DDBJ databases">
        <title>Biocontrol and xenobiotic degradation properties of endophytic Pseudomonas fluorescens strain BRZ63.</title>
        <authorList>
            <person name="Chlebek D.A."/>
            <person name="Pinski A."/>
            <person name="Zur J.P."/>
            <person name="Michalska J."/>
            <person name="Hupert-Kocurek K.T."/>
        </authorList>
    </citation>
    <scope>NUCLEOTIDE SEQUENCE [LARGE SCALE GENOMIC DNA]</scope>
    <source>
        <strain evidence="1 2">BRZ63</strain>
    </source>
</reference>
<accession>A0A4Y9TLN9</accession>
<comment type="caution">
    <text evidence="1">The sequence shown here is derived from an EMBL/GenBank/DDBJ whole genome shotgun (WGS) entry which is preliminary data.</text>
</comment>
<evidence type="ECO:0000313" key="1">
    <source>
        <dbReference type="EMBL" id="TFW44290.1"/>
    </source>
</evidence>
<dbReference type="EMBL" id="SPVI01000003">
    <property type="protein sequence ID" value="TFW44290.1"/>
    <property type="molecule type" value="Genomic_DNA"/>
</dbReference>